<comment type="caution">
    <text evidence="1">The sequence shown here is derived from an EMBL/GenBank/DDBJ whole genome shotgun (WGS) entry which is preliminary data.</text>
</comment>
<dbReference type="EMBL" id="AZHW01001256">
    <property type="protein sequence ID" value="ETW93324.1"/>
    <property type="molecule type" value="Genomic_DNA"/>
</dbReference>
<protein>
    <submittedName>
        <fullName evidence="1">Uncharacterized protein</fullName>
    </submittedName>
</protein>
<evidence type="ECO:0000313" key="1">
    <source>
        <dbReference type="EMBL" id="ETW93324.1"/>
    </source>
</evidence>
<accession>W4L638</accession>
<keyword evidence="2" id="KW-1185">Reference proteome</keyword>
<evidence type="ECO:0000313" key="2">
    <source>
        <dbReference type="Proteomes" id="UP000019141"/>
    </source>
</evidence>
<sequence>MGDLEAVLTAHFETHRALSPQDVYKLIYQRVFGPEHAIENPRSAMEALYLEVLRLPPAPAIMPPLVEPLSVELCRVNLQPFVQNRGSVELLWRQFRHTSQTYTAGTLVDLERDWRRFLSSPWAQRYTPEVLDQFWQRMATSGFAAVHHSRSYAEANVPHYRVVLRALLPELPGAAS</sequence>
<dbReference type="HOGENOM" id="CLU_1568618_0_0_7"/>
<dbReference type="AlphaFoldDB" id="W4L638"/>
<proteinExistence type="predicted"/>
<reference evidence="1 2" key="1">
    <citation type="journal article" date="2014" name="Nature">
        <title>An environmental bacterial taxon with a large and distinct metabolic repertoire.</title>
        <authorList>
            <person name="Wilson M.C."/>
            <person name="Mori T."/>
            <person name="Ruckert C."/>
            <person name="Uria A.R."/>
            <person name="Helf M.J."/>
            <person name="Takada K."/>
            <person name="Gernert C."/>
            <person name="Steffens U.A."/>
            <person name="Heycke N."/>
            <person name="Schmitt S."/>
            <person name="Rinke C."/>
            <person name="Helfrich E.J."/>
            <person name="Brachmann A.O."/>
            <person name="Gurgui C."/>
            <person name="Wakimoto T."/>
            <person name="Kracht M."/>
            <person name="Crusemann M."/>
            <person name="Hentschel U."/>
            <person name="Abe I."/>
            <person name="Matsunaga S."/>
            <person name="Kalinowski J."/>
            <person name="Takeyama H."/>
            <person name="Piel J."/>
        </authorList>
    </citation>
    <scope>NUCLEOTIDE SEQUENCE [LARGE SCALE GENOMIC DNA]</scope>
    <source>
        <strain evidence="2">TSY1</strain>
    </source>
</reference>
<name>W4L638_ENTF1</name>
<organism evidence="1 2">
    <name type="scientific">Entotheonella factor</name>
    <dbReference type="NCBI Taxonomy" id="1429438"/>
    <lineage>
        <taxon>Bacteria</taxon>
        <taxon>Pseudomonadati</taxon>
        <taxon>Nitrospinota/Tectimicrobiota group</taxon>
        <taxon>Candidatus Tectimicrobiota</taxon>
        <taxon>Candidatus Entotheonellia</taxon>
        <taxon>Candidatus Entotheonellales</taxon>
        <taxon>Candidatus Entotheonellaceae</taxon>
        <taxon>Candidatus Entotheonella</taxon>
    </lineage>
</organism>
<gene>
    <name evidence="1" type="ORF">ETSY1_39695</name>
</gene>
<dbReference type="Proteomes" id="UP000019141">
    <property type="component" value="Unassembled WGS sequence"/>
</dbReference>